<comment type="caution">
    <text evidence="1">The sequence shown here is derived from an EMBL/GenBank/DDBJ whole genome shotgun (WGS) entry which is preliminary data.</text>
</comment>
<evidence type="ECO:0000313" key="1">
    <source>
        <dbReference type="EMBL" id="RXB29789.1"/>
    </source>
</evidence>
<dbReference type="RefSeq" id="WP_001172750.1">
    <property type="nucleotide sequence ID" value="NZ_CP107720.1"/>
</dbReference>
<dbReference type="EMBL" id="SCIU01000024">
    <property type="protein sequence ID" value="RXB29789.1"/>
    <property type="molecule type" value="Genomic_DNA"/>
</dbReference>
<name>A0A9Q7NYS8_ECOLX</name>
<dbReference type="Proteomes" id="UP000290652">
    <property type="component" value="Unassembled WGS sequence"/>
</dbReference>
<protein>
    <submittedName>
        <fullName evidence="1">Uncharacterized protein</fullName>
    </submittedName>
</protein>
<dbReference type="AlphaFoldDB" id="A0A9Q7NYS8"/>
<accession>A0A9Q7NYS8</accession>
<proteinExistence type="predicted"/>
<reference evidence="1 2" key="1">
    <citation type="submission" date="2019-01" db="EMBL/GenBank/DDBJ databases">
        <title>Genomic analysis of febrile catheter-associated UTI E. coli isolates.</title>
        <authorList>
            <person name="Potter R."/>
            <person name="Zou Z."/>
            <person name="Henderson J."/>
            <person name="Dantas G."/>
        </authorList>
    </citation>
    <scope>NUCLEOTIDE SEQUENCE [LARGE SCALE GENOMIC DNA]</scope>
    <source>
        <strain evidence="1 2">49_rectal</strain>
    </source>
</reference>
<organism evidence="1 2">
    <name type="scientific">Escherichia coli</name>
    <dbReference type="NCBI Taxonomy" id="562"/>
    <lineage>
        <taxon>Bacteria</taxon>
        <taxon>Pseudomonadati</taxon>
        <taxon>Pseudomonadota</taxon>
        <taxon>Gammaproteobacteria</taxon>
        <taxon>Enterobacterales</taxon>
        <taxon>Enterobacteriaceae</taxon>
        <taxon>Escherichia</taxon>
    </lineage>
</organism>
<evidence type="ECO:0000313" key="2">
    <source>
        <dbReference type="Proteomes" id="UP000290652"/>
    </source>
</evidence>
<gene>
    <name evidence="1" type="ORF">EPS97_13500</name>
</gene>
<sequence length="164" mass="18179">MQKSNSEIYIGEKLAVYNPEGATVSIGSTETKLFSQTDCPANISVDTSDFIEGTFSVVVLYEGALISNSIIKVKSPFVSKTKREQLREMINDIDTVIQYRLTSNEEAIQQMSINGKSFVYETLDSLLMARKRLLANLANLIKSEQMANGKSPIVTIKARFTNPS</sequence>